<name>A0A9J5WMG1_SOLCO</name>
<evidence type="ECO:0000313" key="1">
    <source>
        <dbReference type="EMBL" id="KAG5576372.1"/>
    </source>
</evidence>
<dbReference type="AlphaFoldDB" id="A0A9J5WMG1"/>
<sequence length="165" mass="18732">MDHLVIHIFDVNFAKNIYGRLSRPYLWRRFVQTGKSSLFHGQMIPREGKSPAIESVGPDGDTYPFPWSNDPQSGEIPNFRSHFCKKILWTSIKTLVMELVGLDGQTGLFLRSNEPRSRETPLFCQFSCAIVHGSFGDPDFLCHFCQNISWAFVKTLAMDSVCPDG</sequence>
<accession>A0A9J5WMG1</accession>
<dbReference type="Proteomes" id="UP000824120">
    <property type="component" value="Chromosome 11"/>
</dbReference>
<keyword evidence="2" id="KW-1185">Reference proteome</keyword>
<proteinExistence type="predicted"/>
<protein>
    <submittedName>
        <fullName evidence="1">Uncharacterized protein</fullName>
    </submittedName>
</protein>
<gene>
    <name evidence="1" type="ORF">H5410_056506</name>
</gene>
<reference evidence="1 2" key="1">
    <citation type="submission" date="2020-09" db="EMBL/GenBank/DDBJ databases">
        <title>De no assembly of potato wild relative species, Solanum commersonii.</title>
        <authorList>
            <person name="Cho K."/>
        </authorList>
    </citation>
    <scope>NUCLEOTIDE SEQUENCE [LARGE SCALE GENOMIC DNA]</scope>
    <source>
        <strain evidence="1">LZ3.2</strain>
        <tissue evidence="1">Leaf</tissue>
    </source>
</reference>
<comment type="caution">
    <text evidence="1">The sequence shown here is derived from an EMBL/GenBank/DDBJ whole genome shotgun (WGS) entry which is preliminary data.</text>
</comment>
<evidence type="ECO:0000313" key="2">
    <source>
        <dbReference type="Proteomes" id="UP000824120"/>
    </source>
</evidence>
<dbReference type="EMBL" id="JACXVP010000011">
    <property type="protein sequence ID" value="KAG5576372.1"/>
    <property type="molecule type" value="Genomic_DNA"/>
</dbReference>
<organism evidence="1 2">
    <name type="scientific">Solanum commersonii</name>
    <name type="common">Commerson's wild potato</name>
    <name type="synonym">Commerson's nightshade</name>
    <dbReference type="NCBI Taxonomy" id="4109"/>
    <lineage>
        <taxon>Eukaryota</taxon>
        <taxon>Viridiplantae</taxon>
        <taxon>Streptophyta</taxon>
        <taxon>Embryophyta</taxon>
        <taxon>Tracheophyta</taxon>
        <taxon>Spermatophyta</taxon>
        <taxon>Magnoliopsida</taxon>
        <taxon>eudicotyledons</taxon>
        <taxon>Gunneridae</taxon>
        <taxon>Pentapetalae</taxon>
        <taxon>asterids</taxon>
        <taxon>lamiids</taxon>
        <taxon>Solanales</taxon>
        <taxon>Solanaceae</taxon>
        <taxon>Solanoideae</taxon>
        <taxon>Solaneae</taxon>
        <taxon>Solanum</taxon>
    </lineage>
</organism>